<dbReference type="Gene3D" id="2.60.40.420">
    <property type="entry name" value="Cupredoxins - blue copper proteins"/>
    <property type="match status" value="2"/>
</dbReference>
<feature type="compositionally biased region" description="Low complexity" evidence="1">
    <location>
        <begin position="342"/>
        <end position="353"/>
    </location>
</feature>
<feature type="region of interest" description="Disordered" evidence="1">
    <location>
        <begin position="284"/>
        <end position="429"/>
    </location>
</feature>
<evidence type="ECO:0000256" key="1">
    <source>
        <dbReference type="SAM" id="MobiDB-lite"/>
    </source>
</evidence>
<feature type="chain" id="PRO_5046607152" evidence="2">
    <location>
        <begin position="23"/>
        <end position="449"/>
    </location>
</feature>
<dbReference type="Proteomes" id="UP000694861">
    <property type="component" value="Linkage group LG6"/>
</dbReference>
<evidence type="ECO:0000256" key="2">
    <source>
        <dbReference type="SAM" id="SignalP"/>
    </source>
</evidence>
<protein>
    <submittedName>
        <fullName evidence="5">Early nodulin-like protein 2</fullName>
    </submittedName>
</protein>
<feature type="compositionally biased region" description="Polar residues" evidence="1">
    <location>
        <begin position="314"/>
        <end position="330"/>
    </location>
</feature>
<dbReference type="PROSITE" id="PS51485">
    <property type="entry name" value="PHYTOCYANIN"/>
    <property type="match status" value="2"/>
</dbReference>
<dbReference type="InterPro" id="IPR039391">
    <property type="entry name" value="Phytocyanin-like"/>
</dbReference>
<feature type="region of interest" description="Disordered" evidence="1">
    <location>
        <begin position="126"/>
        <end position="177"/>
    </location>
</feature>
<feature type="compositionally biased region" description="Low complexity" evidence="1">
    <location>
        <begin position="126"/>
        <end position="175"/>
    </location>
</feature>
<dbReference type="Pfam" id="PF02298">
    <property type="entry name" value="Cu_bind_like"/>
    <property type="match status" value="2"/>
</dbReference>
<dbReference type="InterPro" id="IPR003245">
    <property type="entry name" value="Phytocyanin_dom"/>
</dbReference>
<proteinExistence type="predicted"/>
<accession>A0ABM0P7D6</accession>
<dbReference type="GeneID" id="103334236"/>
<dbReference type="PANTHER" id="PTHR33021">
    <property type="entry name" value="BLUE COPPER PROTEIN"/>
    <property type="match status" value="1"/>
</dbReference>
<evidence type="ECO:0000313" key="5">
    <source>
        <dbReference type="RefSeq" id="XP_008235404.2"/>
    </source>
</evidence>
<reference evidence="5" key="2">
    <citation type="submission" date="2025-08" db="UniProtKB">
        <authorList>
            <consortium name="RefSeq"/>
        </authorList>
    </citation>
    <scope>IDENTIFICATION</scope>
</reference>
<feature type="compositionally biased region" description="Low complexity" evidence="1">
    <location>
        <begin position="288"/>
        <end position="305"/>
    </location>
</feature>
<organism evidence="4 5">
    <name type="scientific">Prunus mume</name>
    <name type="common">Japanese apricot</name>
    <name type="synonym">Armeniaca mume</name>
    <dbReference type="NCBI Taxonomy" id="102107"/>
    <lineage>
        <taxon>Eukaryota</taxon>
        <taxon>Viridiplantae</taxon>
        <taxon>Streptophyta</taxon>
        <taxon>Embryophyta</taxon>
        <taxon>Tracheophyta</taxon>
        <taxon>Spermatophyta</taxon>
        <taxon>Magnoliopsida</taxon>
        <taxon>eudicotyledons</taxon>
        <taxon>Gunneridae</taxon>
        <taxon>Pentapetalae</taxon>
        <taxon>rosids</taxon>
        <taxon>fabids</taxon>
        <taxon>Rosales</taxon>
        <taxon>Rosaceae</taxon>
        <taxon>Amygdaloideae</taxon>
        <taxon>Amygdaleae</taxon>
        <taxon>Prunus</taxon>
    </lineage>
</organism>
<evidence type="ECO:0000259" key="3">
    <source>
        <dbReference type="PROSITE" id="PS51485"/>
    </source>
</evidence>
<keyword evidence="4" id="KW-1185">Reference proteome</keyword>
<reference evidence="4" key="1">
    <citation type="journal article" date="2012" name="Nat. Commun.">
        <title>The genome of Prunus mume.</title>
        <authorList>
            <person name="Zhang Q."/>
            <person name="Chen W."/>
            <person name="Sun L."/>
            <person name="Zhao F."/>
            <person name="Huang B."/>
            <person name="Yang W."/>
            <person name="Tao Y."/>
            <person name="Wang J."/>
            <person name="Yuan Z."/>
            <person name="Fan G."/>
            <person name="Xing Z."/>
            <person name="Han C."/>
            <person name="Pan H."/>
            <person name="Zhong X."/>
            <person name="Shi W."/>
            <person name="Liang X."/>
            <person name="Du D."/>
            <person name="Sun F."/>
            <person name="Xu Z."/>
            <person name="Hao R."/>
            <person name="Lv T."/>
            <person name="Lv Y."/>
            <person name="Zheng Z."/>
            <person name="Sun M."/>
            <person name="Luo L."/>
            <person name="Cai M."/>
            <person name="Gao Y."/>
            <person name="Wang J."/>
            <person name="Yin Y."/>
            <person name="Xu X."/>
            <person name="Cheng T."/>
            <person name="Wang J."/>
        </authorList>
    </citation>
    <scope>NUCLEOTIDE SEQUENCE [LARGE SCALE GENOMIC DNA]</scope>
</reference>
<name>A0ABM0P7D6_PRUMU</name>
<keyword evidence="2" id="KW-0732">Signal</keyword>
<sequence length="449" mass="47298">MALAKNSVLVFMVMALFGVCFGTVYKVGDSNGWTDKGSVSYKDWASTKTFVVGDTIVFGYNAKEQNVVQVKTLTEFNGCNSKAPLSAYNSGNDAVALKKAGHFFYICGLPGHCEAGQKVDIRVLEPSQAPGPSHSSPSPSPAPNSNHSQHNESSAPVPSPSAKAPTSPNKSSAPSVKSPSGLFMLVVMGVGDSHGWTDQGHFNYKTWSSNKHFTVGDTLVFEYDAKKENLVQVDHKGYKECMAKDPLFTFASGNDNVKITMPGDFFYISSLHDHCKAGQKLHIQVHASSSTPSPSPSQTPSFSSPVHLSPSPTPVASTHVISTPSASPSLSPNGYPMPSPSGSPSYNPNRSPSAITRPPPNPSPNVGPNPPTVRPNPPTVRPNPPPSVPIVVSNPPPSVPTVVSNPPPSPGGTPPRRRKAVITKSQASPSNGLPILQVLMAVAVVVYIA</sequence>
<dbReference type="PANTHER" id="PTHR33021:SF356">
    <property type="entry name" value="MAVICYANIN"/>
    <property type="match status" value="1"/>
</dbReference>
<feature type="compositionally biased region" description="Pro residues" evidence="1">
    <location>
        <begin position="357"/>
        <end position="413"/>
    </location>
</feature>
<feature type="domain" description="Phytocyanin" evidence="3">
    <location>
        <begin position="23"/>
        <end position="125"/>
    </location>
</feature>
<dbReference type="SUPFAM" id="SSF49503">
    <property type="entry name" value="Cupredoxins"/>
    <property type="match status" value="2"/>
</dbReference>
<dbReference type="RefSeq" id="XP_008235404.2">
    <property type="nucleotide sequence ID" value="XM_008237182.2"/>
</dbReference>
<evidence type="ECO:0000313" key="4">
    <source>
        <dbReference type="Proteomes" id="UP000694861"/>
    </source>
</evidence>
<gene>
    <name evidence="5" type="primary">LOC103334236</name>
</gene>
<dbReference type="CDD" id="cd04216">
    <property type="entry name" value="Phytocyanin"/>
    <property type="match status" value="1"/>
</dbReference>
<feature type="domain" description="Phytocyanin" evidence="3">
    <location>
        <begin position="186"/>
        <end position="287"/>
    </location>
</feature>
<feature type="signal peptide" evidence="2">
    <location>
        <begin position="1"/>
        <end position="22"/>
    </location>
</feature>
<dbReference type="InterPro" id="IPR008972">
    <property type="entry name" value="Cupredoxin"/>
</dbReference>